<proteinExistence type="predicted"/>
<protein>
    <submittedName>
        <fullName evidence="2">Uncharacterized protein</fullName>
    </submittedName>
</protein>
<feature type="compositionally biased region" description="Basic and acidic residues" evidence="1">
    <location>
        <begin position="90"/>
        <end position="102"/>
    </location>
</feature>
<feature type="compositionally biased region" description="Polar residues" evidence="1">
    <location>
        <begin position="165"/>
        <end position="181"/>
    </location>
</feature>
<feature type="compositionally biased region" description="Polar residues" evidence="1">
    <location>
        <begin position="133"/>
        <end position="149"/>
    </location>
</feature>
<feature type="compositionally biased region" description="Polar residues" evidence="1">
    <location>
        <begin position="227"/>
        <end position="240"/>
    </location>
</feature>
<dbReference type="OrthoDB" id="2536714at2759"/>
<feature type="region of interest" description="Disordered" evidence="1">
    <location>
        <begin position="536"/>
        <end position="555"/>
    </location>
</feature>
<keyword evidence="3" id="KW-1185">Reference proteome</keyword>
<gene>
    <name evidence="2" type="ORF">D9619_010932</name>
</gene>
<name>A0A8H5B8B9_9AGAR</name>
<feature type="region of interest" description="Disordered" evidence="1">
    <location>
        <begin position="581"/>
        <end position="721"/>
    </location>
</feature>
<feature type="compositionally biased region" description="Low complexity" evidence="1">
    <location>
        <begin position="655"/>
        <end position="679"/>
    </location>
</feature>
<feature type="region of interest" description="Disordered" evidence="1">
    <location>
        <begin position="482"/>
        <end position="503"/>
    </location>
</feature>
<feature type="region of interest" description="Disordered" evidence="1">
    <location>
        <begin position="259"/>
        <end position="309"/>
    </location>
</feature>
<feature type="compositionally biased region" description="Polar residues" evidence="1">
    <location>
        <begin position="596"/>
        <end position="624"/>
    </location>
</feature>
<feature type="compositionally biased region" description="Polar residues" evidence="1">
    <location>
        <begin position="267"/>
        <end position="281"/>
    </location>
</feature>
<dbReference type="Proteomes" id="UP000567179">
    <property type="component" value="Unassembled WGS sequence"/>
</dbReference>
<dbReference type="AlphaFoldDB" id="A0A8H5B8B9"/>
<feature type="region of interest" description="Disordered" evidence="1">
    <location>
        <begin position="356"/>
        <end position="377"/>
    </location>
</feature>
<dbReference type="EMBL" id="JAACJJ010000030">
    <property type="protein sequence ID" value="KAF5318649.1"/>
    <property type="molecule type" value="Genomic_DNA"/>
</dbReference>
<feature type="compositionally biased region" description="Polar residues" evidence="1">
    <location>
        <begin position="1"/>
        <end position="17"/>
    </location>
</feature>
<reference evidence="2 3" key="1">
    <citation type="journal article" date="2020" name="ISME J.">
        <title>Uncovering the hidden diversity of litter-decomposition mechanisms in mushroom-forming fungi.</title>
        <authorList>
            <person name="Floudas D."/>
            <person name="Bentzer J."/>
            <person name="Ahren D."/>
            <person name="Johansson T."/>
            <person name="Persson P."/>
            <person name="Tunlid A."/>
        </authorList>
    </citation>
    <scope>NUCLEOTIDE SEQUENCE [LARGE SCALE GENOMIC DNA]</scope>
    <source>
        <strain evidence="2 3">CBS 101986</strain>
    </source>
</reference>
<comment type="caution">
    <text evidence="2">The sequence shown here is derived from an EMBL/GenBank/DDBJ whole genome shotgun (WGS) entry which is preliminary data.</text>
</comment>
<sequence>MSAQSIEGGSMRSTQDDSPTCASPSPLSPTLTQSPSNSSSSPPGPSTPRRGSRTGRRYPEDLGRVPLHRRGTSNTYERLEDLLKEAGYKETRIFTPETERLEANGGPDGDAKERKPSGMDTVVGFFAGFIPGSTANKASEHPASTSTEPYSPPHSPLAHKRPQRNDTLTSQHSSTIASSIESLHDQQCIPTAAQRSFGLKQSQAHTIKQTPSNLESYASHQMHKQPSRQPSRSSVNQSVVIASPRPSRAGAYLRHMASVSNMLPERPNSTPVNSQSRSRIQLNEEGDEVQRRRGSGDAETENEPPLPPTWLETVARAVLFGGNGAYIGGPTAYNATAGGTQAPEQASTARVQVLRPTRSSLSQVSSRRVKQRHQRPESIATPRNGLVDQTNSMAPRMTTSANGFLVPPPPLFSQIERGRASTTEGTISKTRVVCRSAPGSRSASIVRSARGTDTRVIASAALDVRSDREKLRSTLGNINATDRRMEKKHKWNRKSDADRRLPSLARTQVEGDFWSMTTFRRRSANGWGAEAQYYDDSASDEHTHNSSSEEDDGELDLARLLVPPKRQQSIRSLRKHLSRDVLPISSGPSARPISKRTMSGDQQDSNVGTNKLSSSAHPSSTVHTNPGRGRGYTLGQSVTVVSGRPPSIPHPQPYSGPSSSSGSGQSSSRKPRSLSLLRTSYDDGDGDGLDDDWGRGWVKQRTGRGTRSGTGGTLESDDDDDDVQSFKGFFGEGRAVLGERDKKRGIGFAAPWLSNA</sequence>
<organism evidence="2 3">
    <name type="scientific">Psilocybe cf. subviscida</name>
    <dbReference type="NCBI Taxonomy" id="2480587"/>
    <lineage>
        <taxon>Eukaryota</taxon>
        <taxon>Fungi</taxon>
        <taxon>Dikarya</taxon>
        <taxon>Basidiomycota</taxon>
        <taxon>Agaricomycotina</taxon>
        <taxon>Agaricomycetes</taxon>
        <taxon>Agaricomycetidae</taxon>
        <taxon>Agaricales</taxon>
        <taxon>Agaricineae</taxon>
        <taxon>Strophariaceae</taxon>
        <taxon>Psilocybe</taxon>
    </lineage>
</organism>
<evidence type="ECO:0000313" key="2">
    <source>
        <dbReference type="EMBL" id="KAF5318649.1"/>
    </source>
</evidence>
<accession>A0A8H5B8B9</accession>
<feature type="region of interest" description="Disordered" evidence="1">
    <location>
        <begin position="90"/>
        <end position="182"/>
    </location>
</feature>
<feature type="region of interest" description="Disordered" evidence="1">
    <location>
        <begin position="215"/>
        <end position="247"/>
    </location>
</feature>
<feature type="region of interest" description="Disordered" evidence="1">
    <location>
        <begin position="1"/>
        <end position="78"/>
    </location>
</feature>
<evidence type="ECO:0000313" key="3">
    <source>
        <dbReference type="Proteomes" id="UP000567179"/>
    </source>
</evidence>
<feature type="compositionally biased region" description="Low complexity" evidence="1">
    <location>
        <begin position="18"/>
        <end position="41"/>
    </location>
</feature>
<feature type="compositionally biased region" description="Acidic residues" evidence="1">
    <location>
        <begin position="682"/>
        <end position="691"/>
    </location>
</feature>
<evidence type="ECO:0000256" key="1">
    <source>
        <dbReference type="SAM" id="MobiDB-lite"/>
    </source>
</evidence>